<feature type="compositionally biased region" description="Basic residues" evidence="1">
    <location>
        <begin position="1"/>
        <end position="11"/>
    </location>
</feature>
<dbReference type="Proteomes" id="UP000681722">
    <property type="component" value="Unassembled WGS sequence"/>
</dbReference>
<gene>
    <name evidence="2" type="ORF">SRO942_LOCUS50348</name>
</gene>
<sequence length="102" mass="11255">MPRINRKKTAPKKPGNVSKKKIIQNASIPISKQQKLPPKSRKGPTKTQRQTLLSARKKINKVTLDMCVNMNDNLPIPSSSTVVDDVDVDSDSDSNMQIDGSI</sequence>
<dbReference type="AlphaFoldDB" id="A0A8S2ZPT7"/>
<feature type="region of interest" description="Disordered" evidence="1">
    <location>
        <begin position="81"/>
        <end position="102"/>
    </location>
</feature>
<protein>
    <submittedName>
        <fullName evidence="2">Uncharacterized protein</fullName>
    </submittedName>
</protein>
<feature type="region of interest" description="Disordered" evidence="1">
    <location>
        <begin position="1"/>
        <end position="51"/>
    </location>
</feature>
<accession>A0A8S2ZPT7</accession>
<organism evidence="2 3">
    <name type="scientific">Didymodactylos carnosus</name>
    <dbReference type="NCBI Taxonomy" id="1234261"/>
    <lineage>
        <taxon>Eukaryota</taxon>
        <taxon>Metazoa</taxon>
        <taxon>Spiralia</taxon>
        <taxon>Gnathifera</taxon>
        <taxon>Rotifera</taxon>
        <taxon>Eurotatoria</taxon>
        <taxon>Bdelloidea</taxon>
        <taxon>Philodinida</taxon>
        <taxon>Philodinidae</taxon>
        <taxon>Didymodactylos</taxon>
    </lineage>
</organism>
<proteinExistence type="predicted"/>
<evidence type="ECO:0000313" key="3">
    <source>
        <dbReference type="Proteomes" id="UP000681722"/>
    </source>
</evidence>
<comment type="caution">
    <text evidence="2">The sequence shown here is derived from an EMBL/GenBank/DDBJ whole genome shotgun (WGS) entry which is preliminary data.</text>
</comment>
<evidence type="ECO:0000256" key="1">
    <source>
        <dbReference type="SAM" id="MobiDB-lite"/>
    </source>
</evidence>
<evidence type="ECO:0000313" key="2">
    <source>
        <dbReference type="EMBL" id="CAF4648971.1"/>
    </source>
</evidence>
<name>A0A8S2ZPT7_9BILA</name>
<dbReference type="EMBL" id="CAJOBC010141946">
    <property type="protein sequence ID" value="CAF4648971.1"/>
    <property type="molecule type" value="Genomic_DNA"/>
</dbReference>
<feature type="compositionally biased region" description="Polar residues" evidence="1">
    <location>
        <begin position="24"/>
        <end position="34"/>
    </location>
</feature>
<reference evidence="2" key="1">
    <citation type="submission" date="2021-02" db="EMBL/GenBank/DDBJ databases">
        <authorList>
            <person name="Nowell W R."/>
        </authorList>
    </citation>
    <scope>NUCLEOTIDE SEQUENCE</scope>
</reference>